<evidence type="ECO:0000313" key="2">
    <source>
        <dbReference type="Proteomes" id="UP000006101"/>
    </source>
</evidence>
<organism evidence="1 2">
    <name type="scientific">Candidatus Nitrosopumilus koreensis AR1</name>
    <dbReference type="NCBI Taxonomy" id="1229908"/>
    <lineage>
        <taxon>Archaea</taxon>
        <taxon>Nitrososphaerota</taxon>
        <taxon>Nitrososphaeria</taxon>
        <taxon>Nitrosopumilales</taxon>
        <taxon>Nitrosopumilaceae</taxon>
        <taxon>Nitrosopumilus</taxon>
    </lineage>
</organism>
<accession>K0B416</accession>
<keyword evidence="2" id="KW-1185">Reference proteome</keyword>
<dbReference type="EMBL" id="CP003842">
    <property type="protein sequence ID" value="AFS80838.1"/>
    <property type="molecule type" value="Genomic_DNA"/>
</dbReference>
<dbReference type="STRING" id="1229908.NKOR_04760"/>
<sequence length="74" mass="8665">MSETEKDEMIDAQKQVIGILFEVIKRLQANSDLDEEYFELITKDGKNKTRLNEILNERKENAKIVGRLLEQLEV</sequence>
<reference evidence="1 2" key="1">
    <citation type="journal article" date="2012" name="J. Bacteriol.">
        <title>Draft Genome Sequence of an Ammonia-Oxidizing Archaeon, "Candidatus Nitrosopumilus koreensis" AR1, from Marine Sediment.</title>
        <authorList>
            <person name="Park S.J."/>
            <person name="Kim J.G."/>
            <person name="Jung M.Y."/>
            <person name="Kim S.J."/>
            <person name="Cha I.T."/>
            <person name="Kwon K."/>
            <person name="Lee J.H."/>
            <person name="Rhee S.K."/>
        </authorList>
    </citation>
    <scope>NUCLEOTIDE SEQUENCE [LARGE SCALE GENOMIC DNA]</scope>
    <source>
        <strain evidence="1 2">AR1</strain>
    </source>
</reference>
<proteinExistence type="predicted"/>
<dbReference type="KEGG" id="nkr:NKOR_04760"/>
<dbReference type="GeneID" id="13724988"/>
<dbReference type="HOGENOM" id="CLU_2678675_0_0_2"/>
<dbReference type="AlphaFoldDB" id="K0B416"/>
<dbReference type="RefSeq" id="WP_014963224.1">
    <property type="nucleotide sequence ID" value="NC_018655.1"/>
</dbReference>
<name>K0B416_9ARCH</name>
<gene>
    <name evidence="1" type="ORF">NKOR_04760</name>
</gene>
<dbReference type="PATRIC" id="fig|1229908.8.peg.1036"/>
<dbReference type="Proteomes" id="UP000006101">
    <property type="component" value="Chromosome"/>
</dbReference>
<protein>
    <recommendedName>
        <fullName evidence="3">Hydrolase</fullName>
    </recommendedName>
</protein>
<evidence type="ECO:0000313" key="1">
    <source>
        <dbReference type="EMBL" id="AFS80838.1"/>
    </source>
</evidence>
<evidence type="ECO:0008006" key="3">
    <source>
        <dbReference type="Google" id="ProtNLM"/>
    </source>
</evidence>